<keyword evidence="6 9" id="KW-1133">Transmembrane helix</keyword>
<evidence type="ECO:0000256" key="7">
    <source>
        <dbReference type="ARBA" id="ARBA00023065"/>
    </source>
</evidence>
<evidence type="ECO:0000313" key="12">
    <source>
        <dbReference type="Proteomes" id="UP001164803"/>
    </source>
</evidence>
<evidence type="ECO:0000256" key="8">
    <source>
        <dbReference type="ARBA" id="ARBA00023136"/>
    </source>
</evidence>
<protein>
    <submittedName>
        <fullName evidence="11">Potassium/proton antiporter</fullName>
    </submittedName>
</protein>
<dbReference type="InterPro" id="IPR038770">
    <property type="entry name" value="Na+/solute_symporter_sf"/>
</dbReference>
<keyword evidence="5 9" id="KW-0812">Transmembrane</keyword>
<dbReference type="Proteomes" id="UP001164803">
    <property type="component" value="Chromosome"/>
</dbReference>
<dbReference type="NCBIfam" id="NF003715">
    <property type="entry name" value="PRK05326.1-2"/>
    <property type="match status" value="1"/>
</dbReference>
<feature type="transmembrane region" description="Helical" evidence="9">
    <location>
        <begin position="295"/>
        <end position="312"/>
    </location>
</feature>
<keyword evidence="2" id="KW-0813">Transport</keyword>
<feature type="transmembrane region" description="Helical" evidence="9">
    <location>
        <begin position="87"/>
        <end position="108"/>
    </location>
</feature>
<keyword evidence="12" id="KW-1185">Reference proteome</keyword>
<evidence type="ECO:0000256" key="5">
    <source>
        <dbReference type="ARBA" id="ARBA00022692"/>
    </source>
</evidence>
<evidence type="ECO:0000256" key="1">
    <source>
        <dbReference type="ARBA" id="ARBA00004651"/>
    </source>
</evidence>
<dbReference type="InterPro" id="IPR006037">
    <property type="entry name" value="RCK_C"/>
</dbReference>
<dbReference type="Gene3D" id="3.30.70.1450">
    <property type="entry name" value="Regulator of K+ conductance, C-terminal domain"/>
    <property type="match status" value="1"/>
</dbReference>
<dbReference type="Gene3D" id="1.20.1530.20">
    <property type="match status" value="1"/>
</dbReference>
<feature type="transmembrane region" description="Helical" evidence="9">
    <location>
        <begin position="183"/>
        <end position="207"/>
    </location>
</feature>
<organism evidence="11 12">
    <name type="scientific">Alicyclobacillus dauci</name>
    <dbReference type="NCBI Taxonomy" id="1475485"/>
    <lineage>
        <taxon>Bacteria</taxon>
        <taxon>Bacillati</taxon>
        <taxon>Bacillota</taxon>
        <taxon>Bacilli</taxon>
        <taxon>Bacillales</taxon>
        <taxon>Alicyclobacillaceae</taxon>
        <taxon>Alicyclobacillus</taxon>
    </lineage>
</organism>
<dbReference type="PANTHER" id="PTHR32507:SF7">
    <property type="entry name" value="K(+)_H(+) ANTIPORTER NHAP2"/>
    <property type="match status" value="1"/>
</dbReference>
<feature type="transmembrane region" description="Helical" evidence="9">
    <location>
        <begin position="272"/>
        <end position="289"/>
    </location>
</feature>
<evidence type="ECO:0000256" key="3">
    <source>
        <dbReference type="ARBA" id="ARBA00022449"/>
    </source>
</evidence>
<name>A0ABY6Z2I3_9BACL</name>
<feature type="transmembrane region" description="Helical" evidence="9">
    <location>
        <begin position="358"/>
        <end position="376"/>
    </location>
</feature>
<keyword evidence="4" id="KW-1003">Cell membrane</keyword>
<dbReference type="PROSITE" id="PS51202">
    <property type="entry name" value="RCK_C"/>
    <property type="match status" value="1"/>
</dbReference>
<feature type="domain" description="RCK C-terminal" evidence="10">
    <location>
        <begin position="400"/>
        <end position="481"/>
    </location>
</feature>
<dbReference type="SUPFAM" id="SSF116726">
    <property type="entry name" value="TrkA C-terminal domain-like"/>
    <property type="match status" value="1"/>
</dbReference>
<dbReference type="InterPro" id="IPR036721">
    <property type="entry name" value="RCK_C_sf"/>
</dbReference>
<dbReference type="RefSeq" id="WP_268043883.1">
    <property type="nucleotide sequence ID" value="NZ_CP104064.1"/>
</dbReference>
<accession>A0ABY6Z2I3</accession>
<keyword evidence="8 9" id="KW-0472">Membrane</keyword>
<evidence type="ECO:0000256" key="9">
    <source>
        <dbReference type="SAM" id="Phobius"/>
    </source>
</evidence>
<feature type="transmembrane region" description="Helical" evidence="9">
    <location>
        <begin position="114"/>
        <end position="136"/>
    </location>
</feature>
<dbReference type="EMBL" id="CP104064">
    <property type="protein sequence ID" value="WAH36531.1"/>
    <property type="molecule type" value="Genomic_DNA"/>
</dbReference>
<dbReference type="InterPro" id="IPR006153">
    <property type="entry name" value="Cation/H_exchanger_TM"/>
</dbReference>
<evidence type="ECO:0000259" key="10">
    <source>
        <dbReference type="PROSITE" id="PS51202"/>
    </source>
</evidence>
<evidence type="ECO:0000256" key="2">
    <source>
        <dbReference type="ARBA" id="ARBA00022448"/>
    </source>
</evidence>
<feature type="transmembrane region" description="Helical" evidence="9">
    <location>
        <begin position="29"/>
        <end position="48"/>
    </location>
</feature>
<comment type="subcellular location">
    <subcellularLocation>
        <location evidence="1">Cell membrane</location>
        <topology evidence="1">Multi-pass membrane protein</topology>
    </subcellularLocation>
</comment>
<dbReference type="Pfam" id="PF00999">
    <property type="entry name" value="Na_H_Exchanger"/>
    <property type="match status" value="1"/>
</dbReference>
<sequence length="491" mass="52954">MNTITLVIAVVLLCGILLARANRRFGFPALISFVAVGAIFAAIDPSVLETVTPTVAKDLSYIALAFILYEGGLHTSLRRIRRTWAPALSLATVGVLVSAAIMTAMAYYLLHLSIVAAALFGVAASSTDAASVFSVLGGTSLRRRLVDVLEVESGTNDPMAFFLTTILIQWHEQGLGPVGHATWYVLGLFILEMGLGLVVGALVGIVGSFVNRRIQLDTGGLYPALSLGFALLSFALAQTLGGSGFLAVYVTSVVIASRKMEHRYSIIRFHEGLAWTMHILMFVVLGFFLLPRDLWYVSLPGVGLAIGALILARPAAVWMSTIGMGFTRKEKLFIAWAGLRGAAPIVLILSAVESQIPGYIVLIQVIFFLVIASTLVQGLTVHRFAEQLDLVEPTPSEDVLELISIARENAVILPVEIAPDSSLVDKRMVEIKFPENTLCYGIVRGEQVVVPRGGTRLRAGDHLLVLSDNRHIPNLRTLFKSEQVGSPAMLP</sequence>
<keyword evidence="7" id="KW-0406">Ion transport</keyword>
<evidence type="ECO:0000256" key="4">
    <source>
        <dbReference type="ARBA" id="ARBA00022475"/>
    </source>
</evidence>
<proteinExistence type="predicted"/>
<keyword evidence="3" id="KW-0050">Antiport</keyword>
<evidence type="ECO:0000256" key="6">
    <source>
        <dbReference type="ARBA" id="ARBA00022989"/>
    </source>
</evidence>
<dbReference type="PANTHER" id="PTHR32507">
    <property type="entry name" value="NA(+)/H(+) ANTIPORTER 1"/>
    <property type="match status" value="1"/>
</dbReference>
<evidence type="ECO:0000313" key="11">
    <source>
        <dbReference type="EMBL" id="WAH36531.1"/>
    </source>
</evidence>
<gene>
    <name evidence="11" type="ORF">NZD86_20355</name>
</gene>
<reference evidence="11" key="1">
    <citation type="submission" date="2022-08" db="EMBL/GenBank/DDBJ databases">
        <title>Alicyclobacillus dauci DSM2870, complete genome.</title>
        <authorList>
            <person name="Wang Q."/>
            <person name="Cai R."/>
            <person name="Wang Z."/>
        </authorList>
    </citation>
    <scope>NUCLEOTIDE SEQUENCE</scope>
    <source>
        <strain evidence="11">DSM 28700</strain>
    </source>
</reference>
<feature type="transmembrane region" description="Helical" evidence="9">
    <location>
        <begin position="333"/>
        <end position="352"/>
    </location>
</feature>
<dbReference type="NCBIfam" id="NF003716">
    <property type="entry name" value="PRK05326.1-3"/>
    <property type="match status" value="1"/>
</dbReference>
<feature type="transmembrane region" description="Helical" evidence="9">
    <location>
        <begin position="227"/>
        <end position="251"/>
    </location>
</feature>
<dbReference type="Pfam" id="PF02080">
    <property type="entry name" value="TrkA_C"/>
    <property type="match status" value="1"/>
</dbReference>